<reference evidence="3 4" key="1">
    <citation type="journal article" date="2023" name="Elife">
        <title>Identification of key yeast species and microbe-microbe interactions impacting larval growth of Drosophila in the wild.</title>
        <authorList>
            <person name="Mure A."/>
            <person name="Sugiura Y."/>
            <person name="Maeda R."/>
            <person name="Honda K."/>
            <person name="Sakurai N."/>
            <person name="Takahashi Y."/>
            <person name="Watada M."/>
            <person name="Katoh T."/>
            <person name="Gotoh A."/>
            <person name="Gotoh Y."/>
            <person name="Taniguchi I."/>
            <person name="Nakamura K."/>
            <person name="Hayashi T."/>
            <person name="Katayama T."/>
            <person name="Uemura T."/>
            <person name="Hattori Y."/>
        </authorList>
    </citation>
    <scope>NUCLEOTIDE SEQUENCE [LARGE SCALE GENOMIC DNA]</scope>
    <source>
        <strain evidence="3 4">KH-74</strain>
    </source>
</reference>
<evidence type="ECO:0000256" key="1">
    <source>
        <dbReference type="ARBA" id="ARBA00006218"/>
    </source>
</evidence>
<dbReference type="InterPro" id="IPR037992">
    <property type="entry name" value="TRAPPC6/Trs33"/>
</dbReference>
<dbReference type="PANTHER" id="PTHR12817:SF0">
    <property type="entry name" value="GEO08327P1"/>
    <property type="match status" value="1"/>
</dbReference>
<dbReference type="Proteomes" id="UP001377567">
    <property type="component" value="Unassembled WGS sequence"/>
</dbReference>
<protein>
    <submittedName>
        <fullName evidence="3">Trs33 protein</fullName>
    </submittedName>
</protein>
<feature type="compositionally biased region" description="Low complexity" evidence="2">
    <location>
        <begin position="71"/>
        <end position="88"/>
    </location>
</feature>
<organism evidence="3 4">
    <name type="scientific">Maudiozyma humilis</name>
    <name type="common">Sour dough yeast</name>
    <name type="synonym">Kazachstania humilis</name>
    <dbReference type="NCBI Taxonomy" id="51915"/>
    <lineage>
        <taxon>Eukaryota</taxon>
        <taxon>Fungi</taxon>
        <taxon>Dikarya</taxon>
        <taxon>Ascomycota</taxon>
        <taxon>Saccharomycotina</taxon>
        <taxon>Saccharomycetes</taxon>
        <taxon>Saccharomycetales</taxon>
        <taxon>Saccharomycetaceae</taxon>
        <taxon>Maudiozyma</taxon>
    </lineage>
</organism>
<dbReference type="InterPro" id="IPR024096">
    <property type="entry name" value="NO_sig/Golgi_transp_ligand-bd"/>
</dbReference>
<feature type="region of interest" description="Disordered" evidence="2">
    <location>
        <begin position="71"/>
        <end position="96"/>
    </location>
</feature>
<accession>A0AAV5RTA1</accession>
<dbReference type="InterPro" id="IPR007194">
    <property type="entry name" value="TRAPP_component"/>
</dbReference>
<dbReference type="Gene3D" id="3.30.1380.20">
    <property type="entry name" value="Trafficking protein particle complex subunit 3"/>
    <property type="match status" value="1"/>
</dbReference>
<proteinExistence type="inferred from homology"/>
<name>A0AAV5RTA1_MAUHU</name>
<dbReference type="GO" id="GO:0030008">
    <property type="term" value="C:TRAPP complex"/>
    <property type="evidence" value="ECO:0007669"/>
    <property type="project" value="TreeGrafter"/>
</dbReference>
<dbReference type="GO" id="GO:0006888">
    <property type="term" value="P:endoplasmic reticulum to Golgi vesicle-mediated transport"/>
    <property type="evidence" value="ECO:0007669"/>
    <property type="project" value="TreeGrafter"/>
</dbReference>
<dbReference type="EMBL" id="BTGD01000003">
    <property type="protein sequence ID" value="GMM54458.1"/>
    <property type="molecule type" value="Genomic_DNA"/>
</dbReference>
<dbReference type="CDD" id="cd14944">
    <property type="entry name" value="TRAPPC6A_Trs33"/>
    <property type="match status" value="1"/>
</dbReference>
<dbReference type="GO" id="GO:0005801">
    <property type="term" value="C:cis-Golgi network"/>
    <property type="evidence" value="ECO:0007669"/>
    <property type="project" value="TreeGrafter"/>
</dbReference>
<dbReference type="Pfam" id="PF04051">
    <property type="entry name" value="TRAPP"/>
    <property type="match status" value="1"/>
</dbReference>
<keyword evidence="4" id="KW-1185">Reference proteome</keyword>
<comment type="caution">
    <text evidence="3">The sequence shown here is derived from an EMBL/GenBank/DDBJ whole genome shotgun (WGS) entry which is preliminary data.</text>
</comment>
<dbReference type="GO" id="GO:0005802">
    <property type="term" value="C:trans-Golgi network"/>
    <property type="evidence" value="ECO:0007669"/>
    <property type="project" value="TreeGrafter"/>
</dbReference>
<evidence type="ECO:0000256" key="2">
    <source>
        <dbReference type="SAM" id="MobiDB-lite"/>
    </source>
</evidence>
<evidence type="ECO:0000313" key="3">
    <source>
        <dbReference type="EMBL" id="GMM54458.1"/>
    </source>
</evidence>
<dbReference type="PANTHER" id="PTHR12817">
    <property type="entry name" value="TRAFFICKING PROTEIN PARTICLE COMPLEX SUBUNIT 6B"/>
    <property type="match status" value="1"/>
</dbReference>
<dbReference type="SUPFAM" id="SSF111126">
    <property type="entry name" value="Ligand-binding domain in the NO signalling and Golgi transport"/>
    <property type="match status" value="1"/>
</dbReference>
<evidence type="ECO:0000313" key="4">
    <source>
        <dbReference type="Proteomes" id="UP001377567"/>
    </source>
</evidence>
<sequence length="270" mass="30516">MEGYNQGDGLTSGGMSEQQQFQLFEESLRKINRLVFDLLLKEVVPLAVSVEENKERMVDRVNSQMDTLTLEAGESGESAAETAEETTSQRSTIQGAPSHKLVQRLADTTDEDRYNRVLDRVRNIGFQVGSKLSELLIFTNNPNLQFKDMDLLLVMKFICRDVWKQLYGKQIDNLKTNHRGTFYLTDNDYQPIRQFSLEENASKRELKLTEPYLEFPVGIIKGVLSSLGYPPEQVLCLATFVDRQNKGDAETSFAKGTSFHVQITSNTASA</sequence>
<comment type="similarity">
    <text evidence="1">Belongs to the TRAPP small subunits family. BET3 subfamily.</text>
</comment>
<gene>
    <name evidence="3" type="ORF">DAKH74_010740</name>
</gene>
<dbReference type="AlphaFoldDB" id="A0AAV5RTA1"/>